<feature type="domain" description="BPG-independent PGAM N-terminal" evidence="15">
    <location>
        <begin position="80"/>
        <end position="323"/>
    </location>
</feature>
<feature type="binding site" evidence="13">
    <location>
        <position position="488"/>
    </location>
    <ligand>
        <name>Mn(2+)</name>
        <dbReference type="ChEBI" id="CHEBI:29035"/>
        <label>1</label>
    </ligand>
</feature>
<feature type="binding site" evidence="10 12">
    <location>
        <position position="189"/>
    </location>
    <ligand>
        <name>substrate</name>
    </ligand>
</feature>
<keyword evidence="6 13" id="KW-0479">Metal-binding</keyword>
<dbReference type="InterPro" id="IPR036646">
    <property type="entry name" value="PGAM_B_sf"/>
</dbReference>
<dbReference type="InterPro" id="IPR005995">
    <property type="entry name" value="Pgm_bpd_ind"/>
</dbReference>
<feature type="binding site" evidence="13">
    <location>
        <position position="428"/>
    </location>
    <ligand>
        <name>Mn(2+)</name>
        <dbReference type="ChEBI" id="CHEBI:29035"/>
        <label>1</label>
    </ligand>
</feature>
<organism evidence="16 17">
    <name type="scientific">Candidatus Gottesmanbacteria bacterium RIFCSPLOWO2_01_FULL_39_12b</name>
    <dbReference type="NCBI Taxonomy" id="1798388"/>
    <lineage>
        <taxon>Bacteria</taxon>
        <taxon>Candidatus Gottesmaniibacteriota</taxon>
    </lineage>
</organism>
<dbReference type="SUPFAM" id="SSF64158">
    <property type="entry name" value="2,3-Bisphosphoglycerate-independent phosphoglycerate mutase, substrate-binding domain"/>
    <property type="match status" value="1"/>
</dbReference>
<dbReference type="CDD" id="cd16010">
    <property type="entry name" value="iPGM"/>
    <property type="match status" value="1"/>
</dbReference>
<feature type="binding site" evidence="10 12">
    <location>
        <position position="121"/>
    </location>
    <ligand>
        <name>substrate</name>
    </ligand>
</feature>
<evidence type="ECO:0000256" key="8">
    <source>
        <dbReference type="ARBA" id="ARBA00023211"/>
    </source>
</evidence>
<evidence type="ECO:0000256" key="7">
    <source>
        <dbReference type="ARBA" id="ARBA00023152"/>
    </source>
</evidence>
<comment type="caution">
    <text evidence="16">The sequence shown here is derived from an EMBL/GenBank/DDBJ whole genome shotgun (WGS) entry which is preliminary data.</text>
</comment>
<dbReference type="AlphaFoldDB" id="A0A1F6AQB6"/>
<keyword evidence="8 13" id="KW-0464">Manganese</keyword>
<feature type="binding site" evidence="13">
    <location>
        <position position="470"/>
    </location>
    <ligand>
        <name>Mn(2+)</name>
        <dbReference type="ChEBI" id="CHEBI:29035"/>
        <label>2</label>
    </ligand>
</feature>
<dbReference type="Gene3D" id="3.40.1450.10">
    <property type="entry name" value="BPG-independent phosphoglycerate mutase, domain B"/>
    <property type="match status" value="1"/>
</dbReference>
<evidence type="ECO:0000259" key="14">
    <source>
        <dbReference type="Pfam" id="PF01676"/>
    </source>
</evidence>
<dbReference type="Pfam" id="PF06415">
    <property type="entry name" value="iPGM_N"/>
    <property type="match status" value="1"/>
</dbReference>
<dbReference type="InterPro" id="IPR011258">
    <property type="entry name" value="BPG-indep_PGM_N"/>
</dbReference>
<comment type="pathway">
    <text evidence="4 10">Carbohydrate degradation; glycolysis; pyruvate from D-glyceraldehyde 3-phosphate: step 3/5.</text>
</comment>
<feature type="binding site" evidence="13">
    <location>
        <position position="10"/>
    </location>
    <ligand>
        <name>Mn(2+)</name>
        <dbReference type="ChEBI" id="CHEBI:29035"/>
        <label>2</label>
    </ligand>
</feature>
<dbReference type="GO" id="GO:0005829">
    <property type="term" value="C:cytosol"/>
    <property type="evidence" value="ECO:0007669"/>
    <property type="project" value="TreeGrafter"/>
</dbReference>
<evidence type="ECO:0000313" key="17">
    <source>
        <dbReference type="Proteomes" id="UP000176609"/>
    </source>
</evidence>
<evidence type="ECO:0000256" key="5">
    <source>
        <dbReference type="ARBA" id="ARBA00008819"/>
    </source>
</evidence>
<feature type="binding site" evidence="10 12">
    <location>
        <position position="361"/>
    </location>
    <ligand>
        <name>substrate</name>
    </ligand>
</feature>
<dbReference type="SUPFAM" id="SSF53649">
    <property type="entry name" value="Alkaline phosphatase-like"/>
    <property type="match status" value="1"/>
</dbReference>
<dbReference type="PANTHER" id="PTHR31637:SF0">
    <property type="entry name" value="2,3-BISPHOSPHOGLYCERATE-INDEPENDENT PHOSPHOGLYCERATE MUTASE"/>
    <property type="match status" value="1"/>
</dbReference>
<comment type="cofactor">
    <cofactor evidence="2">
        <name>Mn(2+)</name>
        <dbReference type="ChEBI" id="CHEBI:29035"/>
    </cofactor>
</comment>
<dbReference type="Pfam" id="PF01676">
    <property type="entry name" value="Metalloenzyme"/>
    <property type="match status" value="1"/>
</dbReference>
<feature type="binding site" evidence="10 12">
    <location>
        <begin position="258"/>
        <end position="261"/>
    </location>
    <ligand>
        <name>substrate</name>
    </ligand>
</feature>
<feature type="binding site" evidence="13">
    <location>
        <position position="469"/>
    </location>
    <ligand>
        <name>Mn(2+)</name>
        <dbReference type="ChEBI" id="CHEBI:29035"/>
        <label>2</label>
    </ligand>
</feature>
<dbReference type="Proteomes" id="UP000176609">
    <property type="component" value="Unassembled WGS sequence"/>
</dbReference>
<evidence type="ECO:0000256" key="10">
    <source>
        <dbReference type="HAMAP-Rule" id="MF_01038"/>
    </source>
</evidence>
<proteinExistence type="inferred from homology"/>
<dbReference type="GO" id="GO:0006007">
    <property type="term" value="P:glucose catabolic process"/>
    <property type="evidence" value="ECO:0007669"/>
    <property type="project" value="InterPro"/>
</dbReference>
<dbReference type="GO" id="GO:0030145">
    <property type="term" value="F:manganese ion binding"/>
    <property type="evidence" value="ECO:0007669"/>
    <property type="project" value="InterPro"/>
</dbReference>
<evidence type="ECO:0000313" key="16">
    <source>
        <dbReference type="EMBL" id="OGG26875.1"/>
    </source>
</evidence>
<name>A0A1F6AQB6_9BACT</name>
<dbReference type="EMBL" id="MFJR01000007">
    <property type="protein sequence ID" value="OGG26875.1"/>
    <property type="molecule type" value="Genomic_DNA"/>
</dbReference>
<dbReference type="HAMAP" id="MF_01038">
    <property type="entry name" value="GpmI"/>
    <property type="match status" value="1"/>
</dbReference>
<evidence type="ECO:0000256" key="2">
    <source>
        <dbReference type="ARBA" id="ARBA00001936"/>
    </source>
</evidence>
<dbReference type="UniPathway" id="UPA00109">
    <property type="reaction ID" value="UER00186"/>
</dbReference>
<feature type="binding site" evidence="10 12">
    <location>
        <begin position="151"/>
        <end position="152"/>
    </location>
    <ligand>
        <name>substrate</name>
    </ligand>
</feature>
<evidence type="ECO:0000256" key="6">
    <source>
        <dbReference type="ARBA" id="ARBA00022723"/>
    </source>
</evidence>
<dbReference type="NCBIfam" id="TIGR01307">
    <property type="entry name" value="pgm_bpd_ind"/>
    <property type="match status" value="1"/>
</dbReference>
<comment type="caution">
    <text evidence="10">Lacks conserved residue(s) required for the propagation of feature annotation.</text>
</comment>
<dbReference type="Gene3D" id="3.40.720.10">
    <property type="entry name" value="Alkaline Phosphatase, subunit A"/>
    <property type="match status" value="1"/>
</dbReference>
<comment type="subunit">
    <text evidence="10">Monomer.</text>
</comment>
<evidence type="ECO:0000256" key="13">
    <source>
        <dbReference type="PIRSR" id="PIRSR001492-3"/>
    </source>
</evidence>
<evidence type="ECO:0000256" key="4">
    <source>
        <dbReference type="ARBA" id="ARBA00004798"/>
    </source>
</evidence>
<reference evidence="16 17" key="1">
    <citation type="journal article" date="2016" name="Nat. Commun.">
        <title>Thousands of microbial genomes shed light on interconnected biogeochemical processes in an aquifer system.</title>
        <authorList>
            <person name="Anantharaman K."/>
            <person name="Brown C.T."/>
            <person name="Hug L.A."/>
            <person name="Sharon I."/>
            <person name="Castelle C.J."/>
            <person name="Probst A.J."/>
            <person name="Thomas B.C."/>
            <person name="Singh A."/>
            <person name="Wilkins M.J."/>
            <person name="Karaoz U."/>
            <person name="Brodie E.L."/>
            <person name="Williams K.H."/>
            <person name="Hubbard S.S."/>
            <person name="Banfield J.F."/>
        </authorList>
    </citation>
    <scope>NUCLEOTIDE SEQUENCE [LARGE SCALE GENOMIC DNA]</scope>
</reference>
<feature type="binding site" evidence="13">
    <location>
        <position position="432"/>
    </location>
    <ligand>
        <name>Mn(2+)</name>
        <dbReference type="ChEBI" id="CHEBI:29035"/>
        <label>1</label>
    </ligand>
</feature>
<comment type="similarity">
    <text evidence="5 10">Belongs to the BPG-independent phosphoglycerate mutase family.</text>
</comment>
<keyword evidence="9 10" id="KW-0413">Isomerase</keyword>
<evidence type="ECO:0000256" key="12">
    <source>
        <dbReference type="PIRSR" id="PIRSR001492-2"/>
    </source>
</evidence>
<comment type="function">
    <text evidence="3 10">Catalyzes the interconversion of 2-phosphoglycerate and 3-phosphoglycerate.</text>
</comment>
<dbReference type="PANTHER" id="PTHR31637">
    <property type="entry name" value="2,3-BISPHOSPHOGLYCERATE-INDEPENDENT PHOSPHOGLYCERATE MUTASE"/>
    <property type="match status" value="1"/>
</dbReference>
<evidence type="ECO:0000256" key="3">
    <source>
        <dbReference type="ARBA" id="ARBA00002315"/>
    </source>
</evidence>
<gene>
    <name evidence="10" type="primary">gpmI</name>
    <name evidence="16" type="ORF">A2960_01815</name>
</gene>
<feature type="domain" description="Metalloenzyme" evidence="14">
    <location>
        <begin position="2"/>
        <end position="528"/>
    </location>
</feature>
<feature type="binding site" evidence="10 12">
    <location>
        <position position="183"/>
    </location>
    <ligand>
        <name>substrate</name>
    </ligand>
</feature>
<evidence type="ECO:0000259" key="15">
    <source>
        <dbReference type="Pfam" id="PF06415"/>
    </source>
</evidence>
<comment type="catalytic activity">
    <reaction evidence="1 10">
        <text>(2R)-2-phosphoglycerate = (2R)-3-phosphoglycerate</text>
        <dbReference type="Rhea" id="RHEA:15901"/>
        <dbReference type="ChEBI" id="CHEBI:58272"/>
        <dbReference type="ChEBI" id="CHEBI:58289"/>
        <dbReference type="EC" id="5.4.2.12"/>
    </reaction>
</comment>
<accession>A0A1F6AQB6</accession>
<sequence length="544" mass="60522">MKPVVLIILDGWGMAPSGAGNAISLSNLPFYNKLLNDYPHGLLHASGEAVGLPKGEDGNTETGHLNLGGGEIIYQDLPRINLSIADGSFFRNHAFLGALDHCRKHQSNLHLLGLIGSGGVHSNVEHLIALLQLCKEQGFTRVFLHLITDGRDSPPNSSNVYIDQLEGHLKSLGFGQIASITGRYYALDRDNRWDRTEMAYKALTEGIGDKGLNPDEIIRSSYSKGITDEFIKPTLICKEGKTVSLISPKDSVIFFNFRIDRPRQLTKAFVLENFEKEAYRQDFDPYAVKYYKKHLPDLSIPKKTFKRGPQIPHLFFVTMTEYSQDVHTSAVAYPPNIVPHPLGEVISMQGLYQLRLSETEKERFVTYYFNGQRESPFIGEDRIIIPSPKVATYDMKPEMASYKITEVLIDELNNKKYDFILINFACPDMVAHTGIIPATIKACETVDLCLAKIVPLVLKLKGTVFITGDHGNAEELINPVTGSIDTEHSTFPVPFIAVNSSWEGMGVQLPTGILADVATTILEVMQISKPVNMTGRNLLENMLE</sequence>
<dbReference type="GO" id="GO:0006096">
    <property type="term" value="P:glycolytic process"/>
    <property type="evidence" value="ECO:0007669"/>
    <property type="project" value="UniProtKB-UniRule"/>
</dbReference>
<dbReference type="InterPro" id="IPR006124">
    <property type="entry name" value="Metalloenzyme"/>
</dbReference>
<evidence type="ECO:0000256" key="11">
    <source>
        <dbReference type="NCBIfam" id="TIGR01307"/>
    </source>
</evidence>
<evidence type="ECO:0000256" key="1">
    <source>
        <dbReference type="ARBA" id="ARBA00000370"/>
    </source>
</evidence>
<evidence type="ECO:0000256" key="9">
    <source>
        <dbReference type="ARBA" id="ARBA00023235"/>
    </source>
</evidence>
<dbReference type="InterPro" id="IPR017850">
    <property type="entry name" value="Alkaline_phosphatase_core_sf"/>
</dbReference>
<dbReference type="GO" id="GO:0004619">
    <property type="term" value="F:phosphoglycerate mutase activity"/>
    <property type="evidence" value="ECO:0007669"/>
    <property type="project" value="UniProtKB-UniRule"/>
</dbReference>
<dbReference type="PIRSF" id="PIRSF001492">
    <property type="entry name" value="IPGAM"/>
    <property type="match status" value="1"/>
</dbReference>
<dbReference type="EC" id="5.4.2.12" evidence="10 11"/>
<protein>
    <recommendedName>
        <fullName evidence="10 11">2,3-bisphosphoglycerate-independent phosphoglycerate mutase</fullName>
        <shortName evidence="10">BPG-independent PGAM</shortName>
        <shortName evidence="10">Phosphoglyceromutase</shortName>
        <shortName evidence="10">iPGM</shortName>
        <ecNumber evidence="10 11">5.4.2.12</ecNumber>
    </recommendedName>
</protein>
<keyword evidence="7 10" id="KW-0324">Glycolysis</keyword>
<dbReference type="FunFam" id="3.40.1450.10:FF:000002">
    <property type="entry name" value="2,3-bisphosphoglycerate-independent phosphoglycerate mutase"/>
    <property type="match status" value="1"/>
</dbReference>